<dbReference type="GO" id="GO:0005524">
    <property type="term" value="F:ATP binding"/>
    <property type="evidence" value="ECO:0007669"/>
    <property type="project" value="UniProtKB-UniRule"/>
</dbReference>
<dbReference type="PANTHER" id="PTHR43692:SF1">
    <property type="entry name" value="UDP-N-ACETYLMURAMOYLALANINE--D-GLUTAMATE LIGASE"/>
    <property type="match status" value="1"/>
</dbReference>
<keyword evidence="6 7" id="KW-0067">ATP-binding</keyword>
<dbReference type="HAMAP" id="MF_00639">
    <property type="entry name" value="MurD"/>
    <property type="match status" value="1"/>
</dbReference>
<gene>
    <name evidence="7" type="primary">murD</name>
    <name evidence="8" type="synonym">murL</name>
    <name evidence="12" type="ORF">A3J54_02040</name>
</gene>
<comment type="similarity">
    <text evidence="7">Belongs to the MurCDEF family.</text>
</comment>
<dbReference type="Gene3D" id="3.90.190.20">
    <property type="entry name" value="Mur ligase, C-terminal domain"/>
    <property type="match status" value="1"/>
</dbReference>
<dbReference type="SUPFAM" id="SSF53623">
    <property type="entry name" value="MurD-like peptide ligases, catalytic domain"/>
    <property type="match status" value="1"/>
</dbReference>
<dbReference type="GO" id="GO:0008360">
    <property type="term" value="P:regulation of cell shape"/>
    <property type="evidence" value="ECO:0007669"/>
    <property type="project" value="UniProtKB-KW"/>
</dbReference>
<comment type="function">
    <text evidence="8">Cell wall formation. Catalyzes epimerization of the terminal L-glutamate in UDP-N-acetyl-alpha-D-muramoyl-L-alanyl-L-glutamate.</text>
</comment>
<keyword evidence="4 7" id="KW-0436">Ligase</keyword>
<dbReference type="Gene3D" id="3.40.1190.10">
    <property type="entry name" value="Mur-like, catalytic domain"/>
    <property type="match status" value="2"/>
</dbReference>
<accession>A0A1G2G3Y6</accession>
<keyword evidence="7" id="KW-0131">Cell cycle</keyword>
<dbReference type="InterPro" id="IPR005762">
    <property type="entry name" value="MurD"/>
</dbReference>
<dbReference type="PANTHER" id="PTHR43692">
    <property type="entry name" value="UDP-N-ACETYLMURAMOYLALANINE--D-GLUTAMATE LIGASE"/>
    <property type="match status" value="1"/>
</dbReference>
<dbReference type="InterPro" id="IPR058741">
    <property type="entry name" value="MurL_C"/>
</dbReference>
<name>A0A1G2G3Y6_9BACT</name>
<sequence length="817" mass="93301">MKPKATMFRFCGYRFNGKSGTITCDYRVEFSNRDPLEFTERITVPHVPKNLRPESLRKFLEPLHLMLGISYFKLYCPPKIAIPFPISRDQANFWNVVYKKGLGEFLYKNKFDPKRLARFPYVKTDTTPERMEVHDRVLLGIGGGKDSIVAAGLLKKYDTTSFLVETQGKDLISEQVIKEIGKPSLKIQRTLDPKLFETHEGAYNGHIPISAVFAFLGMVAAAMHGYKYVVVANEHSSNFGNIQYHGEIINHQWSKSAEFEALMQEYTRKFITPDIIYFSLLRQFYEIRIARMFAEHKKFFPLFTSCNRNFKIVKERPASLWCGECSKCVFVFLILAPFLSKKELMGMFHKNLFAEHALIPLFQDVLGFGKHKPFDCVGTPEESQAALFLAGKNFKNDIIVKTFLPKIKNPHSLVEQVFRTAFAPTLPTPFRFLGIENVCILGYGKEGKVTERYIKKNYPALHIGILDQKRDNMYLEKQKNYDLAVKTSGIPKTKVTIPYVTATNMFFSQNKNFTIGVTGSKGKSTTVSLIYKILKTAGKKVRLVGNIGSPMLEVLLTKSDPDEILVIELSSYMLDDITYAPNIAVLLNLFPDHMDYHGGVAPYYEAKKRMFMFQKPGDVALRPPFTEKIPVKKSEIPLLGAHNLKNIKAAVKVARLLHVSDDAIREAIRHFKPLPHRLEFVGTYNEILFYDDAISTTPESTIMAIQTLKNVGTIFLGGEDRGYDFHDLEKTLRQHHVKNIVLFPESGNRILKSRRGFTVLETRSMKEAVRFAFRNTPKGRVCLLSTASPSYSVWKNFEEKGDLFQSLVKEYSKDKDN</sequence>
<evidence type="ECO:0000256" key="7">
    <source>
        <dbReference type="HAMAP-Rule" id="MF_00639"/>
    </source>
</evidence>
<evidence type="ECO:0000256" key="5">
    <source>
        <dbReference type="ARBA" id="ARBA00022741"/>
    </source>
</evidence>
<dbReference type="AlphaFoldDB" id="A0A1G2G3Y6"/>
<keyword evidence="7" id="KW-0132">Cell division</keyword>
<keyword evidence="3 7" id="KW-0963">Cytoplasm</keyword>
<evidence type="ECO:0000313" key="13">
    <source>
        <dbReference type="Proteomes" id="UP000176576"/>
    </source>
</evidence>
<dbReference type="InterPro" id="IPR013221">
    <property type="entry name" value="Mur_ligase_cen"/>
</dbReference>
<dbReference type="EC" id="5.1.1.23" evidence="8"/>
<dbReference type="HAMAP" id="MF_02209">
    <property type="entry name" value="MurL"/>
    <property type="match status" value="1"/>
</dbReference>
<dbReference type="InterPro" id="IPR036565">
    <property type="entry name" value="Mur-like_cat_sf"/>
</dbReference>
<dbReference type="SUPFAM" id="SSF53244">
    <property type="entry name" value="MurD-like peptide ligases, peptide-binding domain"/>
    <property type="match status" value="1"/>
</dbReference>
<organism evidence="12 13">
    <name type="scientific">Candidatus Ryanbacteria bacterium RIFCSPHIGHO2_02_FULL_45_13b</name>
    <dbReference type="NCBI Taxonomy" id="1802117"/>
    <lineage>
        <taxon>Bacteria</taxon>
        <taxon>Candidatus Ryaniibacteriota</taxon>
    </lineage>
</organism>
<comment type="similarity">
    <text evidence="8">Belongs to the MurL family.</text>
</comment>
<protein>
    <recommendedName>
        <fullName evidence="7 8">Multifunctional fusion protein</fullName>
    </recommendedName>
    <domain>
        <recommendedName>
            <fullName evidence="7">UDP-N-acetylmuramoylalanine--D-glutamate ligase</fullName>
            <ecNumber evidence="7">6.3.2.9</ecNumber>
        </recommendedName>
        <alternativeName>
            <fullName evidence="7">D-glutamic acid-adding enzyme</fullName>
        </alternativeName>
        <alternativeName>
            <fullName evidence="7">UDP-N-acetylmuramoyl-L-alanyl-D-glutamate synthetase</fullName>
        </alternativeName>
    </domain>
    <domain>
        <recommendedName>
            <fullName evidence="8">UDP-N-acetyl-alpha-D-muramoyl-L-alanyl-L-glutamate epimerase</fullName>
            <ecNumber evidence="8">5.1.1.23</ecNumber>
        </recommendedName>
        <alternativeName>
            <fullName evidence="8">UDP-MurNAc-L-Ala-L-Glu epimerase</fullName>
        </alternativeName>
    </domain>
</protein>
<keyword evidence="8" id="KW-0413">Isomerase</keyword>
<evidence type="ECO:0000256" key="2">
    <source>
        <dbReference type="ARBA" id="ARBA00004752"/>
    </source>
</evidence>
<comment type="function">
    <text evidence="7">Cell wall formation. Catalyzes the addition of glutamate to the nucleotide precursor UDP-N-acetylmuramoyl-L-alanine (UMA).</text>
</comment>
<dbReference type="EMBL" id="MHNN01000028">
    <property type="protein sequence ID" value="OGZ44782.1"/>
    <property type="molecule type" value="Genomic_DNA"/>
</dbReference>
<feature type="binding site" evidence="7">
    <location>
        <begin position="519"/>
        <end position="525"/>
    </location>
    <ligand>
        <name>ATP</name>
        <dbReference type="ChEBI" id="CHEBI:30616"/>
    </ligand>
</feature>
<evidence type="ECO:0000259" key="9">
    <source>
        <dbReference type="Pfam" id="PF08245"/>
    </source>
</evidence>
<dbReference type="GO" id="GO:0051301">
    <property type="term" value="P:cell division"/>
    <property type="evidence" value="ECO:0007669"/>
    <property type="project" value="UniProtKB-KW"/>
</dbReference>
<evidence type="ECO:0000256" key="3">
    <source>
        <dbReference type="ARBA" id="ARBA00022490"/>
    </source>
</evidence>
<evidence type="ECO:0000313" key="12">
    <source>
        <dbReference type="EMBL" id="OGZ44782.1"/>
    </source>
</evidence>
<dbReference type="InterPro" id="IPR036615">
    <property type="entry name" value="Mur_ligase_C_dom_sf"/>
</dbReference>
<dbReference type="InterPro" id="IPR043689">
    <property type="entry name" value="MurL"/>
</dbReference>
<proteinExistence type="inferred from homology"/>
<keyword evidence="7" id="KW-0961">Cell wall biogenesis/degradation</keyword>
<dbReference type="Pfam" id="PF26299">
    <property type="entry name" value="MurL_N"/>
    <property type="match status" value="1"/>
</dbReference>
<evidence type="ECO:0000259" key="11">
    <source>
        <dbReference type="Pfam" id="PF26299"/>
    </source>
</evidence>
<dbReference type="EC" id="6.3.2.9" evidence="7"/>
<dbReference type="GO" id="GO:0005737">
    <property type="term" value="C:cytoplasm"/>
    <property type="evidence" value="ECO:0007669"/>
    <property type="project" value="UniProtKB-SubCell"/>
</dbReference>
<keyword evidence="7" id="KW-0573">Peptidoglycan synthesis</keyword>
<keyword evidence="7" id="KW-0133">Cell shape</keyword>
<dbReference type="GO" id="GO:0008764">
    <property type="term" value="F:UDP-N-acetylmuramoylalanine-D-glutamate ligase activity"/>
    <property type="evidence" value="ECO:0007669"/>
    <property type="project" value="UniProtKB-UniRule"/>
</dbReference>
<feature type="domain" description="Mur ligase central" evidence="9">
    <location>
        <begin position="517"/>
        <end position="620"/>
    </location>
</feature>
<reference evidence="12 13" key="1">
    <citation type="journal article" date="2016" name="Nat. Commun.">
        <title>Thousands of microbial genomes shed light on interconnected biogeochemical processes in an aquifer system.</title>
        <authorList>
            <person name="Anantharaman K."/>
            <person name="Brown C.T."/>
            <person name="Hug L.A."/>
            <person name="Sharon I."/>
            <person name="Castelle C.J."/>
            <person name="Probst A.J."/>
            <person name="Thomas B.C."/>
            <person name="Singh A."/>
            <person name="Wilkins M.J."/>
            <person name="Karaoz U."/>
            <person name="Brodie E.L."/>
            <person name="Williams K.H."/>
            <person name="Hubbard S.S."/>
            <person name="Banfield J.F."/>
        </authorList>
    </citation>
    <scope>NUCLEOTIDE SEQUENCE [LARGE SCALE GENOMIC DNA]</scope>
</reference>
<comment type="pathway">
    <text evidence="2 7">Cell wall biogenesis; peptidoglycan biosynthesis.</text>
</comment>
<comment type="catalytic activity">
    <reaction evidence="8">
        <text>UDP-N-acetyl-alpha-D-muramoyl-L-alanyl-L-glutamate + ATP + H2O = UDP-N-acetyl-alpha-D-muramoyl-L-alanyl-D-glutamate + AMP + diphosphate + H(+)</text>
        <dbReference type="Rhea" id="RHEA:58812"/>
        <dbReference type="ChEBI" id="CHEBI:15377"/>
        <dbReference type="ChEBI" id="CHEBI:15378"/>
        <dbReference type="ChEBI" id="CHEBI:30616"/>
        <dbReference type="ChEBI" id="CHEBI:33019"/>
        <dbReference type="ChEBI" id="CHEBI:83900"/>
        <dbReference type="ChEBI" id="CHEBI:142725"/>
        <dbReference type="ChEBI" id="CHEBI:456215"/>
        <dbReference type="EC" id="5.1.1.23"/>
    </reaction>
</comment>
<evidence type="ECO:0000256" key="4">
    <source>
        <dbReference type="ARBA" id="ARBA00022598"/>
    </source>
</evidence>
<dbReference type="STRING" id="1802117.A3J54_02040"/>
<evidence type="ECO:0000256" key="8">
    <source>
        <dbReference type="HAMAP-Rule" id="MF_02209"/>
    </source>
</evidence>
<dbReference type="Pfam" id="PF26298">
    <property type="entry name" value="MurL_epimerase_C"/>
    <property type="match status" value="1"/>
</dbReference>
<keyword evidence="5 7" id="KW-0547">Nucleotide-binding</keyword>
<evidence type="ECO:0000256" key="1">
    <source>
        <dbReference type="ARBA" id="ARBA00004496"/>
    </source>
</evidence>
<dbReference type="Proteomes" id="UP000176576">
    <property type="component" value="Unassembled WGS sequence"/>
</dbReference>
<dbReference type="Pfam" id="PF08245">
    <property type="entry name" value="Mur_ligase_M"/>
    <property type="match status" value="1"/>
</dbReference>
<dbReference type="InterPro" id="IPR058740">
    <property type="entry name" value="MurL_N"/>
</dbReference>
<dbReference type="GO" id="GO:0071555">
    <property type="term" value="P:cell wall organization"/>
    <property type="evidence" value="ECO:0007669"/>
    <property type="project" value="UniProtKB-KW"/>
</dbReference>
<dbReference type="GO" id="GO:0016855">
    <property type="term" value="F:racemase and epimerase activity, acting on amino acids and derivatives"/>
    <property type="evidence" value="ECO:0007669"/>
    <property type="project" value="UniProtKB-UniRule"/>
</dbReference>
<evidence type="ECO:0000259" key="10">
    <source>
        <dbReference type="Pfam" id="PF26298"/>
    </source>
</evidence>
<comment type="caution">
    <text evidence="12">The sequence shown here is derived from an EMBL/GenBank/DDBJ whole genome shotgun (WGS) entry which is preliminary data.</text>
</comment>
<comment type="catalytic activity">
    <reaction evidence="7">
        <text>UDP-N-acetyl-alpha-D-muramoyl-L-alanine + D-glutamate + ATP = UDP-N-acetyl-alpha-D-muramoyl-L-alanyl-D-glutamate + ADP + phosphate + H(+)</text>
        <dbReference type="Rhea" id="RHEA:16429"/>
        <dbReference type="ChEBI" id="CHEBI:15378"/>
        <dbReference type="ChEBI" id="CHEBI:29986"/>
        <dbReference type="ChEBI" id="CHEBI:30616"/>
        <dbReference type="ChEBI" id="CHEBI:43474"/>
        <dbReference type="ChEBI" id="CHEBI:83898"/>
        <dbReference type="ChEBI" id="CHEBI:83900"/>
        <dbReference type="ChEBI" id="CHEBI:456216"/>
        <dbReference type="EC" id="6.3.2.9"/>
    </reaction>
</comment>
<dbReference type="GO" id="GO:0009252">
    <property type="term" value="P:peptidoglycan biosynthetic process"/>
    <property type="evidence" value="ECO:0007669"/>
    <property type="project" value="UniProtKB-UniRule"/>
</dbReference>
<comment type="subcellular location">
    <subcellularLocation>
        <location evidence="1 7">Cytoplasm</location>
    </subcellularLocation>
</comment>
<feature type="domain" description="MurL N-terminal" evidence="11">
    <location>
        <begin position="4"/>
        <end position="280"/>
    </location>
</feature>
<evidence type="ECO:0000256" key="6">
    <source>
        <dbReference type="ARBA" id="ARBA00022840"/>
    </source>
</evidence>
<dbReference type="UniPathway" id="UPA00219"/>
<feature type="domain" description="MurL C-terminal" evidence="10">
    <location>
        <begin position="303"/>
        <end position="407"/>
    </location>
</feature>